<accession>A0A330LTY3</accession>
<evidence type="ECO:0000259" key="1">
    <source>
        <dbReference type="Pfam" id="PF20419"/>
    </source>
</evidence>
<feature type="domain" description="DUF6701" evidence="1">
    <location>
        <begin position="826"/>
        <end position="1088"/>
    </location>
</feature>
<sequence>MMLNIKILPSYLGAVLCILIFSLSVSITVQADILLKGSMKIGDNDTLRIHPTYLLSAKNSHANSNLQNPQAFNPINFHLSKDINLTQIQLQNAASINASLYFVIWNSNGGVMVNTRSSYSLYSDSQFFNANLPAGNYQIVVIGQCLKQKWGSWQPQGWKNNCSGNKHDYDDFYFTNIKLITRQTTNSITFLQRRHIGDSNENRNNGYGGRWYPDKHGGDDVKYEFTPPRRTNLKSITLYNYRDLIPNSDYVKLTFSGNNFSKQTTYMNTDFSSGNFVWRLNKTLLPGVEYELEIEVEDDDDADDISWDDIVIKFGSDTPPSDVINHYRLTYSDRALTCEPAVVTIEACTNNFQPGSACNQSSDSTSVTLVGTAKVGTGYISKPSGNFTGSTDINLGYLQENDLTLSLTGTNKPYKCNGTSNCDINFADTGFFFSYDNADGSDDIANQVAGVNFSKPIKLDAFYNKKGQCKNIFKNNDVIPVKLGVQCQEPNSCSPLNFVANTVNLGKNSGDEESHYSAVNLTFSNHAAQIDPVQYQDAGKINLIASYTINDNRNDLDGLTIKGQSNQFAVRPYQFKIKATRNEGVNGETWADLTARSNHAFKYTHKAGDIFTFKIQALNANKNEDVITLNYVPNSNDNLRIKLTRSMPSSGSFEGQFSYATNKTLLTSTWATWVAMPDLPTFDKGVYRFVDSTYSEVGAIQINVKDNDYYGMQFSVDDNFSANSNGSKIGRFIPSHFELVSSTVDNYIGTNRNIATDYDYVFPQSLASYVAGTTVLQPKDSKVYECRKPPNNGFCVQWSEGSNQFEPGVGSDWQMAWTLRMSPDTGAVFTYMDQPELSFDYRLEARNSAGLVTKNYDGDDKATVIFIANADGRDLSSRLQNYGGAWDDGVYQPGAWEVNMLDSGYFSRYVTGLEDGPMLNTLFGISITDEDSVVLNDLDIPAVQATARMLSIKTSELRYGRWTVADGYGPISNDLATTMQLEYFDGTNFIPHSDDTKTDFDSVNSHLTDISLGGVLPALSGSGSFTNGVTQGLIIAAPNRSGEVQLDYNVDDWFKYKWEESHTGFDQSPSANIVFGFFRGNDRVIYRRRLN</sequence>
<protein>
    <recommendedName>
        <fullName evidence="1">DUF6701 domain-containing protein</fullName>
    </recommendedName>
</protein>
<reference evidence="3" key="1">
    <citation type="submission" date="2018-05" db="EMBL/GenBank/DDBJ databases">
        <authorList>
            <person name="Cea G.-C."/>
            <person name="William W."/>
        </authorList>
    </citation>
    <scope>NUCLEOTIDE SEQUENCE [LARGE SCALE GENOMIC DNA]</scope>
    <source>
        <strain evidence="3">DB21MT 5</strain>
    </source>
</reference>
<evidence type="ECO:0000313" key="2">
    <source>
        <dbReference type="EMBL" id="SQD79686.1"/>
    </source>
</evidence>
<feature type="domain" description="DUF6701" evidence="1">
    <location>
        <begin position="414"/>
        <end position="744"/>
    </location>
</feature>
<dbReference type="KEGG" id="mya:MORIYA_3231"/>
<dbReference type="AlphaFoldDB" id="A0A330LTY3"/>
<dbReference type="Proteomes" id="UP000250163">
    <property type="component" value="Chromosome MORIYA"/>
</dbReference>
<gene>
    <name evidence="2" type="ORF">MORIYA_3231</name>
</gene>
<proteinExistence type="predicted"/>
<dbReference type="OrthoDB" id="9790247at2"/>
<dbReference type="EMBL" id="LS483250">
    <property type="protein sequence ID" value="SQD79686.1"/>
    <property type="molecule type" value="Genomic_DNA"/>
</dbReference>
<keyword evidence="3" id="KW-1185">Reference proteome</keyword>
<dbReference type="Pfam" id="PF20419">
    <property type="entry name" value="DUF6701"/>
    <property type="match status" value="2"/>
</dbReference>
<dbReference type="InterPro" id="IPR046524">
    <property type="entry name" value="DUF6701"/>
</dbReference>
<organism evidence="2 3">
    <name type="scientific">Moritella yayanosii</name>
    <dbReference type="NCBI Taxonomy" id="69539"/>
    <lineage>
        <taxon>Bacteria</taxon>
        <taxon>Pseudomonadati</taxon>
        <taxon>Pseudomonadota</taxon>
        <taxon>Gammaproteobacteria</taxon>
        <taxon>Alteromonadales</taxon>
        <taxon>Moritellaceae</taxon>
        <taxon>Moritella</taxon>
    </lineage>
</organism>
<name>A0A330LTY3_9GAMM</name>
<evidence type="ECO:0000313" key="3">
    <source>
        <dbReference type="Proteomes" id="UP000250163"/>
    </source>
</evidence>